<dbReference type="Proteomes" id="UP000887579">
    <property type="component" value="Unplaced"/>
</dbReference>
<evidence type="ECO:0000313" key="2">
    <source>
        <dbReference type="WBParaSite" id="ES5_v2.g18439.t1"/>
    </source>
</evidence>
<proteinExistence type="predicted"/>
<evidence type="ECO:0000313" key="1">
    <source>
        <dbReference type="Proteomes" id="UP000887579"/>
    </source>
</evidence>
<reference evidence="2" key="1">
    <citation type="submission" date="2022-11" db="UniProtKB">
        <authorList>
            <consortium name="WormBaseParasite"/>
        </authorList>
    </citation>
    <scope>IDENTIFICATION</scope>
</reference>
<dbReference type="WBParaSite" id="ES5_v2.g18439.t1">
    <property type="protein sequence ID" value="ES5_v2.g18439.t1"/>
    <property type="gene ID" value="ES5_v2.g18439"/>
</dbReference>
<protein>
    <submittedName>
        <fullName evidence="2">Uncharacterized protein</fullName>
    </submittedName>
</protein>
<name>A0AC34FMT5_9BILA</name>
<sequence>MKIFILSLLLCLLLCFAAADNSVFRTKRGPGFGPPMRRPPPPPPPKFGRPGFGGPGKGGPTKTIVIIKKG</sequence>
<organism evidence="1 2">
    <name type="scientific">Panagrolaimus sp. ES5</name>
    <dbReference type="NCBI Taxonomy" id="591445"/>
    <lineage>
        <taxon>Eukaryota</taxon>
        <taxon>Metazoa</taxon>
        <taxon>Ecdysozoa</taxon>
        <taxon>Nematoda</taxon>
        <taxon>Chromadorea</taxon>
        <taxon>Rhabditida</taxon>
        <taxon>Tylenchina</taxon>
        <taxon>Panagrolaimomorpha</taxon>
        <taxon>Panagrolaimoidea</taxon>
        <taxon>Panagrolaimidae</taxon>
        <taxon>Panagrolaimus</taxon>
    </lineage>
</organism>
<accession>A0AC34FMT5</accession>